<dbReference type="Gene3D" id="2.60.120.260">
    <property type="entry name" value="Galactose-binding domain-like"/>
    <property type="match status" value="1"/>
</dbReference>
<feature type="domain" description="Sialate O-acetylesterase" evidence="3">
    <location>
        <begin position="103"/>
        <end position="221"/>
    </location>
</feature>
<feature type="domain" description="Sialate O-acetylesterase" evidence="3">
    <location>
        <begin position="423"/>
        <end position="530"/>
    </location>
</feature>
<dbReference type="GO" id="GO:0005975">
    <property type="term" value="P:carbohydrate metabolic process"/>
    <property type="evidence" value="ECO:0007669"/>
    <property type="project" value="TreeGrafter"/>
</dbReference>
<dbReference type="InterPro" id="IPR005181">
    <property type="entry name" value="SASA"/>
</dbReference>
<dbReference type="Proteomes" id="UP001241110">
    <property type="component" value="Unassembled WGS sequence"/>
</dbReference>
<comment type="caution">
    <text evidence="4">The sequence shown here is derived from an EMBL/GenBank/DDBJ whole genome shotgun (WGS) entry which is preliminary data.</text>
</comment>
<name>A0AAE3QUV8_9BACT</name>
<dbReference type="EMBL" id="JASJOS010000010">
    <property type="protein sequence ID" value="MDJ1483219.1"/>
    <property type="molecule type" value="Genomic_DNA"/>
</dbReference>
<gene>
    <name evidence="4" type="ORF">QNI16_22165</name>
</gene>
<evidence type="ECO:0000313" key="5">
    <source>
        <dbReference type="Proteomes" id="UP001241110"/>
    </source>
</evidence>
<evidence type="ECO:0000256" key="2">
    <source>
        <dbReference type="SAM" id="SignalP"/>
    </source>
</evidence>
<dbReference type="InterPro" id="IPR036514">
    <property type="entry name" value="SGNH_hydro_sf"/>
</dbReference>
<dbReference type="InterPro" id="IPR039329">
    <property type="entry name" value="SIAE"/>
</dbReference>
<dbReference type="PANTHER" id="PTHR22901:SF0">
    <property type="entry name" value="SIALATE O-ACETYLESTERASE"/>
    <property type="match status" value="1"/>
</dbReference>
<feature type="signal peptide" evidence="2">
    <location>
        <begin position="1"/>
        <end position="19"/>
    </location>
</feature>
<dbReference type="GO" id="GO:0001681">
    <property type="term" value="F:sialate O-acetylesterase activity"/>
    <property type="evidence" value="ECO:0007669"/>
    <property type="project" value="InterPro"/>
</dbReference>
<protein>
    <submittedName>
        <fullName evidence="4">Sialate O-acetylesterase</fullName>
    </submittedName>
</protein>
<reference evidence="4" key="1">
    <citation type="submission" date="2023-05" db="EMBL/GenBank/DDBJ databases">
        <authorList>
            <person name="Zhang X."/>
        </authorList>
    </citation>
    <scope>NUCLEOTIDE SEQUENCE</scope>
    <source>
        <strain evidence="4">YF14B1</strain>
    </source>
</reference>
<dbReference type="SUPFAM" id="SSF49785">
    <property type="entry name" value="Galactose-binding domain-like"/>
    <property type="match status" value="1"/>
</dbReference>
<accession>A0AAE3QUV8</accession>
<dbReference type="Gene3D" id="3.40.50.1110">
    <property type="entry name" value="SGNH hydrolase"/>
    <property type="match status" value="1"/>
</dbReference>
<dbReference type="SUPFAM" id="SSF52266">
    <property type="entry name" value="SGNH hydrolase"/>
    <property type="match status" value="1"/>
</dbReference>
<evidence type="ECO:0000259" key="3">
    <source>
        <dbReference type="Pfam" id="PF03629"/>
    </source>
</evidence>
<dbReference type="RefSeq" id="WP_313982870.1">
    <property type="nucleotide sequence ID" value="NZ_JASJOS010000010.1"/>
</dbReference>
<proteinExistence type="predicted"/>
<feature type="chain" id="PRO_5041922763" evidence="2">
    <location>
        <begin position="20"/>
        <end position="651"/>
    </location>
</feature>
<keyword evidence="2" id="KW-0732">Signal</keyword>
<organism evidence="4 5">
    <name type="scientific">Xanthocytophaga flava</name>
    <dbReference type="NCBI Taxonomy" id="3048013"/>
    <lineage>
        <taxon>Bacteria</taxon>
        <taxon>Pseudomonadati</taxon>
        <taxon>Bacteroidota</taxon>
        <taxon>Cytophagia</taxon>
        <taxon>Cytophagales</taxon>
        <taxon>Rhodocytophagaceae</taxon>
        <taxon>Xanthocytophaga</taxon>
    </lineage>
</organism>
<dbReference type="PANTHER" id="PTHR22901">
    <property type="entry name" value="SIALATE O-ACETYLESTERASE"/>
    <property type="match status" value="1"/>
</dbReference>
<dbReference type="AlphaFoldDB" id="A0AAE3QUV8"/>
<dbReference type="InterPro" id="IPR008979">
    <property type="entry name" value="Galactose-bd-like_sf"/>
</dbReference>
<evidence type="ECO:0000256" key="1">
    <source>
        <dbReference type="ARBA" id="ARBA00022801"/>
    </source>
</evidence>
<sequence>MKYFLVIVWVLLTISISHAQVRVAHIFGDHMVLQRNKEIPVWGWASSKEKVTVKLGGQTKTIQAGADGKWMVKFAAMPAGGPFQLVISAKSSKIVLNDVLIGEVWICSGQSNMEWPVNRADNAENEKQSATFPQIRHFKVANSLSLTPEADLKEGEWKVCSPETVGDFTAVGYFFARSLYQKLNVPVGLINTSWGGSQVEGWISKDAMLLSDVLKEYATTMPQSWEGANTSLDKKLKRNAFGKEDVVLTSEDERKYTQPGYDFSKWRDGSAPGSWDWQGFWAYRGNGYAEKTITIPASIADQTSILGFGQNDSPGQIYINSKLIWEGALKGRRKIEVPAHTWTAGKNTLLLKFGVTKEPSWFGMGLHGAPEDFYIETETERINLSGSWKNMPAIADKYEFAHLQNNLGTIIYNAMVHPLIPYAFEGVIWYQGETNAGRAYQYRKTFTLLINDWRKRWDKVFPFLFVQLSSYGSTQSSNQGSNWAELREAQAMTLQLPKTGMVVTTDIGNPLDIHPTNKQDVGKRLAASALKIAYQKDVPYSGPVYTSVKHEKGKAILSFQFADKGLVAKDKYGYLKGFEIAGEDNVFYYAKAEIVGNQVVVYHPKGALPVSVRYAWTDAPSEANLFNTEGFPASPFRTDTWTSITTNEKFQ</sequence>
<keyword evidence="1" id="KW-0378">Hydrolase</keyword>
<evidence type="ECO:0000313" key="4">
    <source>
        <dbReference type="EMBL" id="MDJ1483219.1"/>
    </source>
</evidence>
<dbReference type="Pfam" id="PF03629">
    <property type="entry name" value="SASA"/>
    <property type="match status" value="2"/>
</dbReference>